<dbReference type="PANTHER" id="PTHR45644:SF73">
    <property type="entry name" value="AAA-TYPE ATPASE FAMILY PROTEIN"/>
    <property type="match status" value="1"/>
</dbReference>
<sequence length="284" mass="31679">MLEGSVDRCSRGDVRRWLLGAKVGRQRCMAEIAVVVCWKAALIAAANQRGECVSAEGETAVDRGKGLCWCRQWQRREMTPTTIGEGAVVDKGAQQLRDAVGRRGCETRRTDETQLSEWKQHLDRDVETLKAKSNVLSIRSVVGFALSYHLKHSRTEASSKDPKLILSSERLMVNLPDTSNREKILRVILSKEELAPDVDLEALANMTDGYSGSDLKNLCVTAAHCPIREILEKEKKVSPELWYILSSVCASVSSESSNMSELLQWNELYGEGGSRKKKALSYFM</sequence>
<proteinExistence type="predicted"/>
<keyword evidence="2" id="KW-0067">ATP-binding</keyword>
<keyword evidence="1" id="KW-0547">Nucleotide-binding</keyword>
<evidence type="ECO:0000256" key="1">
    <source>
        <dbReference type="ARBA" id="ARBA00022741"/>
    </source>
</evidence>
<dbReference type="InterPro" id="IPR041569">
    <property type="entry name" value="AAA_lid_3"/>
</dbReference>
<evidence type="ECO:0000259" key="3">
    <source>
        <dbReference type="Pfam" id="PF17862"/>
    </source>
</evidence>
<feature type="domain" description="AAA ATPase AAA+ lid" evidence="3">
    <location>
        <begin position="197"/>
        <end position="233"/>
    </location>
</feature>
<organism evidence="5 6">
    <name type="scientific">Ensete ventricosum</name>
    <name type="common">Abyssinian banana</name>
    <name type="synonym">Musa ensete</name>
    <dbReference type="NCBI Taxonomy" id="4639"/>
    <lineage>
        <taxon>Eukaryota</taxon>
        <taxon>Viridiplantae</taxon>
        <taxon>Streptophyta</taxon>
        <taxon>Embryophyta</taxon>
        <taxon>Tracheophyta</taxon>
        <taxon>Spermatophyta</taxon>
        <taxon>Magnoliopsida</taxon>
        <taxon>Liliopsida</taxon>
        <taxon>Zingiberales</taxon>
        <taxon>Musaceae</taxon>
        <taxon>Ensete</taxon>
    </lineage>
</organism>
<evidence type="ECO:0000256" key="2">
    <source>
        <dbReference type="ARBA" id="ARBA00022840"/>
    </source>
</evidence>
<dbReference type="AlphaFoldDB" id="A0A426ZFX0"/>
<name>A0A426ZFX0_ENSVE</name>
<dbReference type="GO" id="GO:0005524">
    <property type="term" value="F:ATP binding"/>
    <property type="evidence" value="ECO:0007669"/>
    <property type="project" value="UniProtKB-KW"/>
</dbReference>
<dbReference type="InterPro" id="IPR056653">
    <property type="entry name" value="DUF7751"/>
</dbReference>
<evidence type="ECO:0000259" key="4">
    <source>
        <dbReference type="Pfam" id="PF24933"/>
    </source>
</evidence>
<dbReference type="GO" id="GO:0005741">
    <property type="term" value="C:mitochondrial outer membrane"/>
    <property type="evidence" value="ECO:0007669"/>
    <property type="project" value="TreeGrafter"/>
</dbReference>
<protein>
    <submittedName>
        <fullName evidence="5">Uncharacterized protein</fullName>
    </submittedName>
</protein>
<reference evidence="5 6" key="1">
    <citation type="journal article" date="2014" name="Agronomy (Basel)">
        <title>A Draft Genome Sequence for Ensete ventricosum, the Drought-Tolerant Tree Against Hunger.</title>
        <authorList>
            <person name="Harrison J."/>
            <person name="Moore K.A."/>
            <person name="Paszkiewicz K."/>
            <person name="Jones T."/>
            <person name="Grant M."/>
            <person name="Ambacheew D."/>
            <person name="Muzemil S."/>
            <person name="Studholme D.J."/>
        </authorList>
    </citation>
    <scope>NUCLEOTIDE SEQUENCE [LARGE SCALE GENOMIC DNA]</scope>
</reference>
<evidence type="ECO:0000313" key="5">
    <source>
        <dbReference type="EMBL" id="RRT62875.1"/>
    </source>
</evidence>
<feature type="domain" description="DUF7751" evidence="4">
    <location>
        <begin position="137"/>
        <end position="172"/>
    </location>
</feature>
<dbReference type="Gene3D" id="1.10.8.60">
    <property type="match status" value="1"/>
</dbReference>
<comment type="caution">
    <text evidence="5">The sequence shown here is derived from an EMBL/GenBank/DDBJ whole genome shotgun (WGS) entry which is preliminary data.</text>
</comment>
<dbReference type="PANTHER" id="PTHR45644">
    <property type="entry name" value="AAA ATPASE, PUTATIVE (AFU_ORTHOLOGUE AFUA_2G12920)-RELATED-RELATED"/>
    <property type="match status" value="1"/>
</dbReference>
<dbReference type="InterPro" id="IPR051701">
    <property type="entry name" value="Mito_OM_Translocase_MSP1"/>
</dbReference>
<dbReference type="Pfam" id="PF24933">
    <property type="entry name" value="DUF7751"/>
    <property type="match status" value="1"/>
</dbReference>
<gene>
    <name evidence="5" type="ORF">B296_00015966</name>
</gene>
<dbReference type="Pfam" id="PF17862">
    <property type="entry name" value="AAA_lid_3"/>
    <property type="match status" value="1"/>
</dbReference>
<accession>A0A426ZFX0</accession>
<evidence type="ECO:0000313" key="6">
    <source>
        <dbReference type="Proteomes" id="UP000287651"/>
    </source>
</evidence>
<dbReference type="EMBL" id="AMZH03006816">
    <property type="protein sequence ID" value="RRT62875.1"/>
    <property type="molecule type" value="Genomic_DNA"/>
</dbReference>
<dbReference type="SUPFAM" id="SSF52540">
    <property type="entry name" value="P-loop containing nucleoside triphosphate hydrolases"/>
    <property type="match status" value="1"/>
</dbReference>
<dbReference type="Proteomes" id="UP000287651">
    <property type="component" value="Unassembled WGS sequence"/>
</dbReference>
<dbReference type="InterPro" id="IPR027417">
    <property type="entry name" value="P-loop_NTPase"/>
</dbReference>